<dbReference type="AlphaFoldDB" id="A0A0D3DXI7"/>
<dbReference type="Proteomes" id="UP000032141">
    <property type="component" value="Chromosome C8"/>
</dbReference>
<name>A0A0D3DXI7_BRAOL</name>
<evidence type="ECO:0000313" key="2">
    <source>
        <dbReference type="Proteomes" id="UP000032141"/>
    </source>
</evidence>
<dbReference type="Gramene" id="Bo8g107370.1">
    <property type="protein sequence ID" value="Bo8g107370.1"/>
    <property type="gene ID" value="Bo8g107370"/>
</dbReference>
<dbReference type="EnsemblPlants" id="Bo8g107370.1">
    <property type="protein sequence ID" value="Bo8g107370.1"/>
    <property type="gene ID" value="Bo8g107370"/>
</dbReference>
<dbReference type="InterPro" id="IPR010683">
    <property type="entry name" value="DUF1262"/>
</dbReference>
<protein>
    <submittedName>
        <fullName evidence="1">Uncharacterized protein</fullName>
    </submittedName>
</protein>
<dbReference type="eggNOG" id="ENOG502QPJ9">
    <property type="taxonomic scope" value="Eukaryota"/>
</dbReference>
<keyword evidence="2" id="KW-1185">Reference proteome</keyword>
<dbReference type="PANTHER" id="PTHR31050:SF6">
    <property type="entry name" value="INSECTICIDAL CRYSTAL TOXIN DOMAIN-CONTAINING PROTEIN"/>
    <property type="match status" value="1"/>
</dbReference>
<evidence type="ECO:0000313" key="1">
    <source>
        <dbReference type="EnsemblPlants" id="Bo8g107370.1"/>
    </source>
</evidence>
<dbReference type="STRING" id="109376.A0A0D3DXI7"/>
<accession>A0A0D3DXI7</accession>
<reference evidence="1 2" key="1">
    <citation type="journal article" date="2014" name="Genome Biol.">
        <title>Transcriptome and methylome profiling reveals relics of genome dominance in the mesopolyploid Brassica oleracea.</title>
        <authorList>
            <person name="Parkin I.A."/>
            <person name="Koh C."/>
            <person name="Tang H."/>
            <person name="Robinson S.J."/>
            <person name="Kagale S."/>
            <person name="Clarke W.E."/>
            <person name="Town C.D."/>
            <person name="Nixon J."/>
            <person name="Krishnakumar V."/>
            <person name="Bidwell S.L."/>
            <person name="Denoeud F."/>
            <person name="Belcram H."/>
            <person name="Links M.G."/>
            <person name="Just J."/>
            <person name="Clarke C."/>
            <person name="Bender T."/>
            <person name="Huebert T."/>
            <person name="Mason A.S."/>
            <person name="Pires J.C."/>
            <person name="Barker G."/>
            <person name="Moore J."/>
            <person name="Walley P.G."/>
            <person name="Manoli S."/>
            <person name="Batley J."/>
            <person name="Edwards D."/>
            <person name="Nelson M.N."/>
            <person name="Wang X."/>
            <person name="Paterson A.H."/>
            <person name="King G."/>
            <person name="Bancroft I."/>
            <person name="Chalhoub B."/>
            <person name="Sharpe A.G."/>
        </authorList>
    </citation>
    <scope>NUCLEOTIDE SEQUENCE</scope>
    <source>
        <strain evidence="1 2">cv. TO1000</strain>
    </source>
</reference>
<dbReference type="Pfam" id="PF06880">
    <property type="entry name" value="DUF1262"/>
    <property type="match status" value="1"/>
</dbReference>
<dbReference type="HOGENOM" id="CLU_061278_1_0_1"/>
<dbReference type="OMA" id="YCCENAY"/>
<sequence length="445" mass="51460">MYVTRTLSDYRTNRKAPEGRNSGVLIIQDKESKPTCCLGSCYAPGLKGLPFPQNVKLTVKYNITVNSVTTTYRDPVAFIPVLDLMLRSNCYYAIKRSGKHSGESSANATEEDRDRVPFCFCHRHVPEAEPQHSDPYDIYQKIEIYPPKSLSRSYFATSAGIGWVPPELLEKKYWTVDYSTSDDNGLRDDARGLYRHRSKFPTILNTNVLVGKWYVPFIFVNESNANDHLKATYYPMSLYQRWEEVYCCENAYKDNREVVVTVQVEPLVVKLEGHETVEDKRGSSDIENMVVWFEVANKRLGLKIAVIERMKMEELNFGWGSDPQETMIERSSRFNGGDSNWKSYRLYVLVESFVLKRRDMYQMHLQVPYVPDAFLCARCTRCVSLRQMYKMHYQRQMYKMHFQVPDAPLTPNVPDAFINAKCTIALFASDVPSDQMCCYDEPDAL</sequence>
<reference evidence="1" key="2">
    <citation type="submission" date="2015-03" db="UniProtKB">
        <authorList>
            <consortium name="EnsemblPlants"/>
        </authorList>
    </citation>
    <scope>IDENTIFICATION</scope>
</reference>
<organism evidence="1 2">
    <name type="scientific">Brassica oleracea var. oleracea</name>
    <dbReference type="NCBI Taxonomy" id="109376"/>
    <lineage>
        <taxon>Eukaryota</taxon>
        <taxon>Viridiplantae</taxon>
        <taxon>Streptophyta</taxon>
        <taxon>Embryophyta</taxon>
        <taxon>Tracheophyta</taxon>
        <taxon>Spermatophyta</taxon>
        <taxon>Magnoliopsida</taxon>
        <taxon>eudicotyledons</taxon>
        <taxon>Gunneridae</taxon>
        <taxon>Pentapetalae</taxon>
        <taxon>rosids</taxon>
        <taxon>malvids</taxon>
        <taxon>Brassicales</taxon>
        <taxon>Brassicaceae</taxon>
        <taxon>Brassiceae</taxon>
        <taxon>Brassica</taxon>
    </lineage>
</organism>
<proteinExistence type="predicted"/>
<dbReference type="PANTHER" id="PTHR31050">
    <property type="entry name" value="OS08G0413200 PROTEIN"/>
    <property type="match status" value="1"/>
</dbReference>